<organism evidence="2 3">
    <name type="scientific">Mariprofundus ferrinatatus</name>
    <dbReference type="NCBI Taxonomy" id="1921087"/>
    <lineage>
        <taxon>Bacteria</taxon>
        <taxon>Pseudomonadati</taxon>
        <taxon>Pseudomonadota</taxon>
        <taxon>Candidatius Mariprofundia</taxon>
        <taxon>Mariprofundales</taxon>
        <taxon>Mariprofundaceae</taxon>
        <taxon>Mariprofundus</taxon>
    </lineage>
</organism>
<dbReference type="SUPFAM" id="SSF52540">
    <property type="entry name" value="P-loop containing nucleoside triphosphate hydrolases"/>
    <property type="match status" value="1"/>
</dbReference>
<dbReference type="RefSeq" id="WP_100265403.1">
    <property type="nucleotide sequence ID" value="NZ_CP018800.1"/>
</dbReference>
<dbReference type="PANTHER" id="PTHR12788">
    <property type="entry name" value="PROTEIN-TYROSINE SULFOTRANSFERASE 2"/>
    <property type="match status" value="1"/>
</dbReference>
<dbReference type="EMBL" id="CP018800">
    <property type="protein sequence ID" value="ATX82003.1"/>
    <property type="molecule type" value="Genomic_DNA"/>
</dbReference>
<accession>A0A2K8L431</accession>
<dbReference type="Gene3D" id="3.40.50.300">
    <property type="entry name" value="P-loop containing nucleotide triphosphate hydrolases"/>
    <property type="match status" value="1"/>
</dbReference>
<dbReference type="InterPro" id="IPR027417">
    <property type="entry name" value="P-loop_NTPase"/>
</dbReference>
<dbReference type="GO" id="GO:0008476">
    <property type="term" value="F:protein-tyrosine sulfotransferase activity"/>
    <property type="evidence" value="ECO:0007669"/>
    <property type="project" value="InterPro"/>
</dbReference>
<evidence type="ECO:0000313" key="3">
    <source>
        <dbReference type="Proteomes" id="UP000231637"/>
    </source>
</evidence>
<dbReference type="AlphaFoldDB" id="A0A2K8L431"/>
<dbReference type="PANTHER" id="PTHR12788:SF10">
    <property type="entry name" value="PROTEIN-TYROSINE SULFOTRANSFERASE"/>
    <property type="match status" value="1"/>
</dbReference>
<keyword evidence="3" id="KW-1185">Reference proteome</keyword>
<gene>
    <name evidence="2" type="ORF">Ga0123462_1139</name>
</gene>
<proteinExistence type="predicted"/>
<name>A0A2K8L431_9PROT</name>
<dbReference type="Pfam" id="PF13469">
    <property type="entry name" value="Sulfotransfer_3"/>
    <property type="match status" value="1"/>
</dbReference>
<sequence>MQKLDNKELMPVILLGAGRSGTKFLRSVLASSSEVVAVPYDVGYVWRYGNESISHDQFTSEMLKNNITAYIRNTLPKLANRIGKPHARFMVEKSVPNTLRPNFVYSIYPEAKYIHLIRDGRAVTESSMRMWVQPADKSYLMKKLKYFPWSNYKYAWWYLSNMVKGKFSGKRGQHIWGPRYIGIDEDAANLPLATVCSKQWRMCVEIAQQQLKQIPTSQIMEVRYEELMNDSSCLEKLCDFIGIKDKQNVLQYFESHVDVKNLSAWKSRLSQESYDLIMTEISETLNRLGYNH</sequence>
<evidence type="ECO:0000256" key="1">
    <source>
        <dbReference type="ARBA" id="ARBA00022679"/>
    </source>
</evidence>
<reference evidence="2 3" key="1">
    <citation type="submission" date="2016-12" db="EMBL/GenBank/DDBJ databases">
        <title>Isolation and genomic insights into novel planktonic Zetaproteobacteria from stratified waters of the Chesapeake Bay.</title>
        <authorList>
            <person name="McAllister S.M."/>
            <person name="Kato S."/>
            <person name="Chan C.S."/>
            <person name="Chiu B.K."/>
            <person name="Field E.K."/>
        </authorList>
    </citation>
    <scope>NUCLEOTIDE SEQUENCE [LARGE SCALE GENOMIC DNA]</scope>
    <source>
        <strain evidence="2 3">CP-8</strain>
    </source>
</reference>
<dbReference type="InterPro" id="IPR026634">
    <property type="entry name" value="TPST-like"/>
</dbReference>
<dbReference type="OrthoDB" id="9815894at2"/>
<protein>
    <submittedName>
        <fullName evidence="2">Sulfotransferase family protein</fullName>
    </submittedName>
</protein>
<dbReference type="KEGG" id="mfn:Ga0123462_1139"/>
<evidence type="ECO:0000313" key="2">
    <source>
        <dbReference type="EMBL" id="ATX82003.1"/>
    </source>
</evidence>
<keyword evidence="1 2" id="KW-0808">Transferase</keyword>
<dbReference type="Proteomes" id="UP000231637">
    <property type="component" value="Chromosome"/>
</dbReference>